<dbReference type="Pfam" id="PF02417">
    <property type="entry name" value="Chromate_transp"/>
    <property type="match status" value="1"/>
</dbReference>
<evidence type="ECO:0000256" key="4">
    <source>
        <dbReference type="ARBA" id="ARBA00022692"/>
    </source>
</evidence>
<dbReference type="PANTHER" id="PTHR43663:SF1">
    <property type="entry name" value="CHROMATE TRANSPORTER"/>
    <property type="match status" value="1"/>
</dbReference>
<dbReference type="STRING" id="1265861.BCAMP_03705"/>
<dbReference type="InterPro" id="IPR003370">
    <property type="entry name" value="Chromate_transpt"/>
</dbReference>
<reference evidence="8 9" key="1">
    <citation type="submission" date="2012-12" db="EMBL/GenBank/DDBJ databases">
        <title>Novel taxa of Listeriaceae from agricultural environments in the United States.</title>
        <authorList>
            <person name="den Bakker H.C."/>
            <person name="Allred A."/>
            <person name="Warchocki S."/>
            <person name="Wright E.M."/>
            <person name="Burrell A."/>
            <person name="Nightingale K.K."/>
            <person name="Kephart D."/>
            <person name="Wiedmann M."/>
        </authorList>
    </citation>
    <scope>NUCLEOTIDE SEQUENCE [LARGE SCALE GENOMIC DNA]</scope>
    <source>
        <strain evidence="8 9">FSL F6-1037</strain>
    </source>
</reference>
<dbReference type="GO" id="GO:0005886">
    <property type="term" value="C:plasma membrane"/>
    <property type="evidence" value="ECO:0007669"/>
    <property type="project" value="UniProtKB-SubCell"/>
</dbReference>
<comment type="subcellular location">
    <subcellularLocation>
        <location evidence="1">Cell membrane</location>
        <topology evidence="1">Multi-pass membrane protein</topology>
    </subcellularLocation>
</comment>
<gene>
    <name evidence="8" type="ORF">BCAMP_03705</name>
</gene>
<comment type="caution">
    <text evidence="8">The sequence shown here is derived from an EMBL/GenBank/DDBJ whole genome shotgun (WGS) entry which is preliminary data.</text>
</comment>
<evidence type="ECO:0000256" key="2">
    <source>
        <dbReference type="ARBA" id="ARBA00005262"/>
    </source>
</evidence>
<feature type="transmembrane region" description="Helical" evidence="7">
    <location>
        <begin position="12"/>
        <end position="30"/>
    </location>
</feature>
<dbReference type="InterPro" id="IPR052518">
    <property type="entry name" value="CHR_Transporter"/>
</dbReference>
<comment type="similarity">
    <text evidence="2">Belongs to the chromate ion transporter (CHR) (TC 2.A.51) family.</text>
</comment>
<sequence length="177" mass="19042">MLLLWELFKSFFLANIFGYGGGPASIPLVYHEVIDKHQWMSETDFSNGIALANALPGPIATKIAASVGYPVSGVLGVSVAILATIVPSALLMIIIFKQLDKYKKSKVLLGVMLLVQPVVAVLMWKVTYTMGATAVSQLGWLQFGVLAVLSYIALERLKWHPALVILVAAVYGGVIIA</sequence>
<keyword evidence="3" id="KW-1003">Cell membrane</keyword>
<evidence type="ECO:0000256" key="7">
    <source>
        <dbReference type="SAM" id="Phobius"/>
    </source>
</evidence>
<evidence type="ECO:0000256" key="3">
    <source>
        <dbReference type="ARBA" id="ARBA00022475"/>
    </source>
</evidence>
<organism evidence="8 9">
    <name type="scientific">Brochothrix campestris FSL F6-1037</name>
    <dbReference type="NCBI Taxonomy" id="1265861"/>
    <lineage>
        <taxon>Bacteria</taxon>
        <taxon>Bacillati</taxon>
        <taxon>Bacillota</taxon>
        <taxon>Bacilli</taxon>
        <taxon>Bacillales</taxon>
        <taxon>Listeriaceae</taxon>
        <taxon>Brochothrix</taxon>
    </lineage>
</organism>
<evidence type="ECO:0000256" key="1">
    <source>
        <dbReference type="ARBA" id="ARBA00004651"/>
    </source>
</evidence>
<dbReference type="PANTHER" id="PTHR43663">
    <property type="entry name" value="CHROMATE TRANSPORT PROTEIN-RELATED"/>
    <property type="match status" value="1"/>
</dbReference>
<keyword evidence="9" id="KW-1185">Reference proteome</keyword>
<feature type="transmembrane region" description="Helical" evidence="7">
    <location>
        <begin position="74"/>
        <end position="95"/>
    </location>
</feature>
<evidence type="ECO:0000313" key="9">
    <source>
        <dbReference type="Proteomes" id="UP000019243"/>
    </source>
</evidence>
<feature type="transmembrane region" description="Helical" evidence="7">
    <location>
        <begin position="159"/>
        <end position="176"/>
    </location>
</feature>
<accession>W7CP49</accession>
<name>W7CP49_9LIST</name>
<keyword evidence="6 7" id="KW-0472">Membrane</keyword>
<evidence type="ECO:0000256" key="6">
    <source>
        <dbReference type="ARBA" id="ARBA00023136"/>
    </source>
</evidence>
<dbReference type="Proteomes" id="UP000019243">
    <property type="component" value="Unassembled WGS sequence"/>
</dbReference>
<evidence type="ECO:0000256" key="5">
    <source>
        <dbReference type="ARBA" id="ARBA00022989"/>
    </source>
</evidence>
<keyword evidence="4 7" id="KW-0812">Transmembrane</keyword>
<dbReference type="EMBL" id="AODH01000012">
    <property type="protein sequence ID" value="EUJ41379.1"/>
    <property type="molecule type" value="Genomic_DNA"/>
</dbReference>
<evidence type="ECO:0000313" key="8">
    <source>
        <dbReference type="EMBL" id="EUJ41379.1"/>
    </source>
</evidence>
<dbReference type="RefSeq" id="WP_035313642.1">
    <property type="nucleotide sequence ID" value="NZ_AODH01000012.1"/>
</dbReference>
<proteinExistence type="inferred from homology"/>
<feature type="transmembrane region" description="Helical" evidence="7">
    <location>
        <begin position="107"/>
        <end position="124"/>
    </location>
</feature>
<dbReference type="PATRIC" id="fig|1265861.3.peg.724"/>
<keyword evidence="5 7" id="KW-1133">Transmembrane helix</keyword>
<dbReference type="GO" id="GO:0015109">
    <property type="term" value="F:chromate transmembrane transporter activity"/>
    <property type="evidence" value="ECO:0007669"/>
    <property type="project" value="InterPro"/>
</dbReference>
<feature type="transmembrane region" description="Helical" evidence="7">
    <location>
        <begin position="130"/>
        <end position="152"/>
    </location>
</feature>
<dbReference type="OrthoDB" id="9027281at2"/>
<dbReference type="AlphaFoldDB" id="W7CP49"/>
<protein>
    <submittedName>
        <fullName evidence="8">Chromate transporter</fullName>
    </submittedName>
</protein>